<accession>A0A1I6IY08</accession>
<dbReference type="Proteomes" id="UP000198531">
    <property type="component" value="Unassembled WGS sequence"/>
</dbReference>
<dbReference type="RefSeq" id="WP_177232703.1">
    <property type="nucleotide sequence ID" value="NZ_FOYT01000005.1"/>
</dbReference>
<dbReference type="EMBL" id="FOYT01000005">
    <property type="protein sequence ID" value="SFR71120.1"/>
    <property type="molecule type" value="Genomic_DNA"/>
</dbReference>
<sequence>MADELEDAVATFLSDVDTAHGEYERGYVDADATLELVMNHVEDLREAYEE</sequence>
<dbReference type="AlphaFoldDB" id="A0A1I6IY08"/>
<dbReference type="OrthoDB" id="211218at2157"/>
<name>A0A1I6IY08_9EURY</name>
<evidence type="ECO:0000313" key="2">
    <source>
        <dbReference type="Proteomes" id="UP000198531"/>
    </source>
</evidence>
<evidence type="ECO:0000313" key="1">
    <source>
        <dbReference type="EMBL" id="SFR71120.1"/>
    </source>
</evidence>
<gene>
    <name evidence="1" type="ORF">SAMN04487947_3796</name>
</gene>
<keyword evidence="2" id="KW-1185">Reference proteome</keyword>
<proteinExistence type="predicted"/>
<protein>
    <submittedName>
        <fullName evidence="1">Uncharacterized protein</fullName>
    </submittedName>
</protein>
<reference evidence="2" key="1">
    <citation type="submission" date="2016-10" db="EMBL/GenBank/DDBJ databases">
        <authorList>
            <person name="Varghese N."/>
            <person name="Submissions S."/>
        </authorList>
    </citation>
    <scope>NUCLEOTIDE SEQUENCE [LARGE SCALE GENOMIC DNA]</scope>
    <source>
        <strain evidence="2">CGMCC 1.7736</strain>
    </source>
</reference>
<organism evidence="1 2">
    <name type="scientific">Halogeometricum rufum</name>
    <dbReference type="NCBI Taxonomy" id="553469"/>
    <lineage>
        <taxon>Archaea</taxon>
        <taxon>Methanobacteriati</taxon>
        <taxon>Methanobacteriota</taxon>
        <taxon>Stenosarchaea group</taxon>
        <taxon>Halobacteria</taxon>
        <taxon>Halobacteriales</taxon>
        <taxon>Haloferacaceae</taxon>
        <taxon>Halogeometricum</taxon>
    </lineage>
</organism>